<organism evidence="2 3">
    <name type="scientific">Ornithinibacillus hominis</name>
    <dbReference type="NCBI Taxonomy" id="2763055"/>
    <lineage>
        <taxon>Bacteria</taxon>
        <taxon>Bacillati</taxon>
        <taxon>Bacillota</taxon>
        <taxon>Bacilli</taxon>
        <taxon>Bacillales</taxon>
        <taxon>Bacillaceae</taxon>
        <taxon>Ornithinibacillus</taxon>
    </lineage>
</organism>
<dbReference type="RefSeq" id="WP_186871175.1">
    <property type="nucleotide sequence ID" value="NZ_JACOOL010000016.1"/>
</dbReference>
<dbReference type="InterPro" id="IPR054527">
    <property type="entry name" value="BCE_2095-like_N"/>
</dbReference>
<reference evidence="2" key="1">
    <citation type="submission" date="2020-08" db="EMBL/GenBank/DDBJ databases">
        <title>Genome public.</title>
        <authorList>
            <person name="Liu C."/>
            <person name="Sun Q."/>
        </authorList>
    </citation>
    <scope>NUCLEOTIDE SEQUENCE</scope>
    <source>
        <strain evidence="2">BX22</strain>
    </source>
</reference>
<dbReference type="Gene3D" id="3.40.50.1820">
    <property type="entry name" value="alpha/beta hydrolase"/>
    <property type="match status" value="1"/>
</dbReference>
<name>A0A923L8R6_9BACI</name>
<protein>
    <submittedName>
        <fullName evidence="2">DUF3089 domain-containing protein</fullName>
    </submittedName>
</protein>
<dbReference type="InterPro" id="IPR029058">
    <property type="entry name" value="AB_hydrolase_fold"/>
</dbReference>
<evidence type="ECO:0000313" key="3">
    <source>
        <dbReference type="Proteomes" id="UP000637359"/>
    </source>
</evidence>
<evidence type="ECO:0000313" key="2">
    <source>
        <dbReference type="EMBL" id="MBC5638469.1"/>
    </source>
</evidence>
<sequence length="309" mass="34738">MSEAQFIALQNELFQLFQEGSIDRVYPLIEKAEQTFPNRLDKIIFWKACAYATEHKLTDALTVLQEGLAKGIWWNPIILTHDPDLKELQALDEFQTIVSRCKAIVESTKQAATSPLFTYGNARAEIGLFSLHMRGTNAADFAPYWLDEQTSQDYFFGFPQSSQVFGYNAFCWDNQELMLEDLTKTYAEYQAKGNTTKDILAGGSQGGKLAIELSLKQTFQTRGFIAVIPAIQDLSGLEKIIAENPHNTVRGVIITGDQDPFYEKTVQLAELFKQHGIPCNLITIKGLGHFFPSNFTGLLSEAVDYVLDR</sequence>
<comment type="caution">
    <text evidence="2">The sequence shown here is derived from an EMBL/GenBank/DDBJ whole genome shotgun (WGS) entry which is preliminary data.</text>
</comment>
<dbReference type="Pfam" id="PF22316">
    <property type="entry name" value="ABhydrolase-like_N"/>
    <property type="match status" value="1"/>
</dbReference>
<dbReference type="AlphaFoldDB" id="A0A923L8R6"/>
<evidence type="ECO:0000259" key="1">
    <source>
        <dbReference type="Pfam" id="PF22316"/>
    </source>
</evidence>
<proteinExistence type="predicted"/>
<accession>A0A923L8R6</accession>
<dbReference type="Proteomes" id="UP000637359">
    <property type="component" value="Unassembled WGS sequence"/>
</dbReference>
<keyword evidence="3" id="KW-1185">Reference proteome</keyword>
<dbReference type="SUPFAM" id="SSF53474">
    <property type="entry name" value="alpha/beta-Hydrolases"/>
    <property type="match status" value="1"/>
</dbReference>
<dbReference type="EMBL" id="JACOOL010000016">
    <property type="protein sequence ID" value="MBC5638469.1"/>
    <property type="molecule type" value="Genomic_DNA"/>
</dbReference>
<feature type="domain" description="BCE-2095-like N-terminal" evidence="1">
    <location>
        <begin position="6"/>
        <end position="103"/>
    </location>
</feature>
<gene>
    <name evidence="2" type="ORF">H8S33_16965</name>
</gene>